<evidence type="ECO:0000256" key="24">
    <source>
        <dbReference type="ARBA" id="ARBA00076380"/>
    </source>
</evidence>
<feature type="region of interest" description="Disordered" evidence="25">
    <location>
        <begin position="795"/>
        <end position="863"/>
    </location>
</feature>
<dbReference type="InterPro" id="IPR014020">
    <property type="entry name" value="Tensin_C2-dom"/>
</dbReference>
<organism evidence="31 32">
    <name type="scientific">Brassicogethes aeneus</name>
    <name type="common">Rape pollen beetle</name>
    <name type="synonym">Meligethes aeneus</name>
    <dbReference type="NCBI Taxonomy" id="1431903"/>
    <lineage>
        <taxon>Eukaryota</taxon>
        <taxon>Metazoa</taxon>
        <taxon>Ecdysozoa</taxon>
        <taxon>Arthropoda</taxon>
        <taxon>Hexapoda</taxon>
        <taxon>Insecta</taxon>
        <taxon>Pterygota</taxon>
        <taxon>Neoptera</taxon>
        <taxon>Endopterygota</taxon>
        <taxon>Coleoptera</taxon>
        <taxon>Polyphaga</taxon>
        <taxon>Cucujiformia</taxon>
        <taxon>Nitidulidae</taxon>
        <taxon>Meligethinae</taxon>
        <taxon>Brassicogethes</taxon>
    </lineage>
</organism>
<evidence type="ECO:0000256" key="6">
    <source>
        <dbReference type="ARBA" id="ARBA00012513"/>
    </source>
</evidence>
<dbReference type="GO" id="GO:2000369">
    <property type="term" value="P:regulation of clathrin-dependent endocytosis"/>
    <property type="evidence" value="ECO:0007669"/>
    <property type="project" value="TreeGrafter"/>
</dbReference>
<dbReference type="SMART" id="SM01326">
    <property type="entry name" value="PTEN_C2"/>
    <property type="match status" value="1"/>
</dbReference>
<dbReference type="PROSITE" id="PS51181">
    <property type="entry name" value="PPASE_TENSIN"/>
    <property type="match status" value="1"/>
</dbReference>
<evidence type="ECO:0000259" key="26">
    <source>
        <dbReference type="PROSITE" id="PS50011"/>
    </source>
</evidence>
<dbReference type="SUPFAM" id="SSF46565">
    <property type="entry name" value="Chaperone J-domain"/>
    <property type="match status" value="1"/>
</dbReference>
<dbReference type="PROSITE" id="PS50011">
    <property type="entry name" value="PROTEIN_KINASE_DOM"/>
    <property type="match status" value="1"/>
</dbReference>
<dbReference type="GO" id="GO:0005925">
    <property type="term" value="C:focal adhesion"/>
    <property type="evidence" value="ECO:0007669"/>
    <property type="project" value="UniProtKB-SubCell"/>
</dbReference>
<comment type="similarity">
    <text evidence="5">Belongs to the protein kinase superfamily. AGC Ser/Thr protein kinase family. PKC subfamily.</text>
</comment>
<dbReference type="SUPFAM" id="SSF56112">
    <property type="entry name" value="Protein kinase-like (PK-like)"/>
    <property type="match status" value="1"/>
</dbReference>
<evidence type="ECO:0000256" key="17">
    <source>
        <dbReference type="ARBA" id="ARBA00023034"/>
    </source>
</evidence>
<dbReference type="InterPro" id="IPR008271">
    <property type="entry name" value="Ser/Thr_kinase_AS"/>
</dbReference>
<dbReference type="FunFam" id="1.10.510.10:FF:000228">
    <property type="entry name" value="cyclin-G-associated kinase isoform X1"/>
    <property type="match status" value="1"/>
</dbReference>
<keyword evidence="12" id="KW-0547">Nucleotide-binding</keyword>
<keyword evidence="15" id="KW-0965">Cell junction</keyword>
<dbReference type="Gene3D" id="1.10.510.10">
    <property type="entry name" value="Transferase(Phosphotransferase) domain 1"/>
    <property type="match status" value="1"/>
</dbReference>
<dbReference type="PROSITE" id="PS51182">
    <property type="entry name" value="C2_TENSIN"/>
    <property type="match status" value="1"/>
</dbReference>
<dbReference type="InterPro" id="IPR000387">
    <property type="entry name" value="Tyr_Pase_dom"/>
</dbReference>
<feature type="compositionally biased region" description="Low complexity" evidence="25">
    <location>
        <begin position="399"/>
        <end position="409"/>
    </location>
</feature>
<evidence type="ECO:0000256" key="13">
    <source>
        <dbReference type="ARBA" id="ARBA00022777"/>
    </source>
</evidence>
<feature type="compositionally biased region" description="Polar residues" evidence="25">
    <location>
        <begin position="996"/>
        <end position="1005"/>
    </location>
</feature>
<dbReference type="InterPro" id="IPR011009">
    <property type="entry name" value="Kinase-like_dom_sf"/>
</dbReference>
<dbReference type="CDD" id="cd14511">
    <property type="entry name" value="PTP_auxilin-like"/>
    <property type="match status" value="1"/>
</dbReference>
<dbReference type="Pfam" id="PF10409">
    <property type="entry name" value="PTEN_C2"/>
    <property type="match status" value="1"/>
</dbReference>
<comment type="catalytic activity">
    <reaction evidence="21">
        <text>L-seryl-[protein] + ATP = O-phospho-L-seryl-[protein] + ADP + H(+)</text>
        <dbReference type="Rhea" id="RHEA:17989"/>
        <dbReference type="Rhea" id="RHEA-COMP:9863"/>
        <dbReference type="Rhea" id="RHEA-COMP:11604"/>
        <dbReference type="ChEBI" id="CHEBI:15378"/>
        <dbReference type="ChEBI" id="CHEBI:29999"/>
        <dbReference type="ChEBI" id="CHEBI:30616"/>
        <dbReference type="ChEBI" id="CHEBI:83421"/>
        <dbReference type="ChEBI" id="CHEBI:456216"/>
        <dbReference type="EC" id="2.7.11.1"/>
    </reaction>
</comment>
<evidence type="ECO:0000256" key="9">
    <source>
        <dbReference type="ARBA" id="ARBA00022527"/>
    </source>
</evidence>
<evidence type="ECO:0000256" key="21">
    <source>
        <dbReference type="ARBA" id="ARBA00048679"/>
    </source>
</evidence>
<dbReference type="Gene3D" id="2.60.40.1110">
    <property type="match status" value="1"/>
</dbReference>
<keyword evidence="19" id="KW-0968">Cytoplasmic vesicle</keyword>
<evidence type="ECO:0000256" key="25">
    <source>
        <dbReference type="SAM" id="MobiDB-lite"/>
    </source>
</evidence>
<feature type="domain" description="Phosphatase tensin-type" evidence="29">
    <location>
        <begin position="443"/>
        <end position="615"/>
    </location>
</feature>
<dbReference type="Pfam" id="PF00069">
    <property type="entry name" value="Pkinase"/>
    <property type="match status" value="1"/>
</dbReference>
<dbReference type="AlphaFoldDB" id="A0A9P0B4S3"/>
<dbReference type="InterPro" id="IPR035892">
    <property type="entry name" value="C2_domain_sf"/>
</dbReference>
<dbReference type="OrthoDB" id="1717591at2759"/>
<name>A0A9P0B4S3_BRAAE</name>
<dbReference type="GO" id="GO:0004674">
    <property type="term" value="F:protein serine/threonine kinase activity"/>
    <property type="evidence" value="ECO:0007669"/>
    <property type="project" value="UniProtKB-KW"/>
</dbReference>
<feature type="domain" description="C2 tensin-type" evidence="30">
    <location>
        <begin position="621"/>
        <end position="761"/>
    </location>
</feature>
<evidence type="ECO:0000256" key="15">
    <source>
        <dbReference type="ARBA" id="ARBA00022949"/>
    </source>
</evidence>
<feature type="region of interest" description="Disordered" evidence="25">
    <location>
        <begin position="331"/>
        <end position="410"/>
    </location>
</feature>
<dbReference type="InterPro" id="IPR000719">
    <property type="entry name" value="Prot_kinase_dom"/>
</dbReference>
<dbReference type="GO" id="GO:0005794">
    <property type="term" value="C:Golgi apparatus"/>
    <property type="evidence" value="ECO:0007669"/>
    <property type="project" value="UniProtKB-SubCell"/>
</dbReference>
<feature type="domain" description="Protein kinase" evidence="26">
    <location>
        <begin position="37"/>
        <end position="318"/>
    </location>
</feature>
<keyword evidence="8" id="KW-0963">Cytoplasm</keyword>
<keyword evidence="7" id="KW-0488">Methylation</keyword>
<feature type="compositionally biased region" description="Low complexity" evidence="25">
    <location>
        <begin position="954"/>
        <end position="971"/>
    </location>
</feature>
<dbReference type="PANTHER" id="PTHR22967">
    <property type="entry name" value="SERINE/THREONINE PROTEIN KINASE"/>
    <property type="match status" value="1"/>
</dbReference>
<evidence type="ECO:0000256" key="8">
    <source>
        <dbReference type="ARBA" id="ARBA00022490"/>
    </source>
</evidence>
<keyword evidence="14" id="KW-0067">ATP-binding</keyword>
<dbReference type="InterPro" id="IPR029021">
    <property type="entry name" value="Prot-tyrosine_phosphatase-like"/>
</dbReference>
<dbReference type="InterPro" id="IPR036869">
    <property type="entry name" value="J_dom_sf"/>
</dbReference>
<dbReference type="EMBL" id="OV121135">
    <property type="protein sequence ID" value="CAH0555448.1"/>
    <property type="molecule type" value="Genomic_DNA"/>
</dbReference>
<keyword evidence="18" id="KW-0131">Cell cycle</keyword>
<dbReference type="EC" id="2.7.11.1" evidence="6"/>
<evidence type="ECO:0000256" key="19">
    <source>
        <dbReference type="ARBA" id="ARBA00023329"/>
    </source>
</evidence>
<feature type="compositionally biased region" description="Low complexity" evidence="25">
    <location>
        <begin position="810"/>
        <end position="819"/>
    </location>
</feature>
<evidence type="ECO:0000256" key="16">
    <source>
        <dbReference type="ARBA" id="ARBA00022990"/>
    </source>
</evidence>
<comment type="catalytic activity">
    <reaction evidence="20">
        <text>L-threonyl-[protein] + ATP = O-phospho-L-threonyl-[protein] + ADP + H(+)</text>
        <dbReference type="Rhea" id="RHEA:46608"/>
        <dbReference type="Rhea" id="RHEA-COMP:11060"/>
        <dbReference type="Rhea" id="RHEA-COMP:11605"/>
        <dbReference type="ChEBI" id="CHEBI:15378"/>
        <dbReference type="ChEBI" id="CHEBI:30013"/>
        <dbReference type="ChEBI" id="CHEBI:30616"/>
        <dbReference type="ChEBI" id="CHEBI:61977"/>
        <dbReference type="ChEBI" id="CHEBI:456216"/>
        <dbReference type="EC" id="2.7.11.1"/>
    </reaction>
</comment>
<evidence type="ECO:0000256" key="14">
    <source>
        <dbReference type="ARBA" id="ARBA00022840"/>
    </source>
</evidence>
<feature type="compositionally biased region" description="Polar residues" evidence="25">
    <location>
        <begin position="833"/>
        <end position="849"/>
    </location>
</feature>
<evidence type="ECO:0000313" key="31">
    <source>
        <dbReference type="EMBL" id="CAH0555448.1"/>
    </source>
</evidence>
<keyword evidence="13" id="KW-0418">Kinase</keyword>
<evidence type="ECO:0000256" key="4">
    <source>
        <dbReference type="ARBA" id="ARBA00004601"/>
    </source>
</evidence>
<keyword evidence="10" id="KW-0597">Phosphoprotein</keyword>
<evidence type="ECO:0000256" key="1">
    <source>
        <dbReference type="ARBA" id="ARBA00004132"/>
    </source>
</evidence>
<keyword evidence="11" id="KW-0808">Transferase</keyword>
<dbReference type="GO" id="GO:0030136">
    <property type="term" value="C:clathrin-coated vesicle"/>
    <property type="evidence" value="ECO:0007669"/>
    <property type="project" value="UniProtKB-SubCell"/>
</dbReference>
<dbReference type="Gene3D" id="1.10.287.110">
    <property type="entry name" value="DnaJ domain"/>
    <property type="match status" value="1"/>
</dbReference>
<dbReference type="GO" id="GO:0045747">
    <property type="term" value="P:positive regulation of Notch signaling pathway"/>
    <property type="evidence" value="ECO:0007669"/>
    <property type="project" value="TreeGrafter"/>
</dbReference>
<evidence type="ECO:0000256" key="23">
    <source>
        <dbReference type="ARBA" id="ARBA00068393"/>
    </source>
</evidence>
<evidence type="ECO:0000256" key="5">
    <source>
        <dbReference type="ARBA" id="ARBA00005490"/>
    </source>
</evidence>
<evidence type="ECO:0000256" key="10">
    <source>
        <dbReference type="ARBA" id="ARBA00022553"/>
    </source>
</evidence>
<dbReference type="GO" id="GO:0048471">
    <property type="term" value="C:perinuclear region of cytoplasm"/>
    <property type="evidence" value="ECO:0007669"/>
    <property type="project" value="UniProtKB-SubCell"/>
</dbReference>
<reference evidence="31" key="1">
    <citation type="submission" date="2021-12" db="EMBL/GenBank/DDBJ databases">
        <authorList>
            <person name="King R."/>
        </authorList>
    </citation>
    <scope>NUCLEOTIDE SEQUENCE</scope>
</reference>
<evidence type="ECO:0000259" key="29">
    <source>
        <dbReference type="PROSITE" id="PS51181"/>
    </source>
</evidence>
<feature type="domain" description="J" evidence="28">
    <location>
        <begin position="1120"/>
        <end position="1187"/>
    </location>
</feature>
<evidence type="ECO:0000256" key="20">
    <source>
        <dbReference type="ARBA" id="ARBA00047899"/>
    </source>
</evidence>
<dbReference type="InterPro" id="IPR001623">
    <property type="entry name" value="DnaJ_domain"/>
</dbReference>
<dbReference type="Proteomes" id="UP001154078">
    <property type="component" value="Chromosome 4"/>
</dbReference>
<dbReference type="FunFam" id="1.10.287.110:FF:000002">
    <property type="entry name" value="putative tyrosine-protein phosphatase auxilin isoform X2"/>
    <property type="match status" value="1"/>
</dbReference>
<dbReference type="SUPFAM" id="SSF49562">
    <property type="entry name" value="C2 domain (Calcium/lipid-binding domain, CaLB)"/>
    <property type="match status" value="1"/>
</dbReference>
<dbReference type="GO" id="GO:0005524">
    <property type="term" value="F:ATP binding"/>
    <property type="evidence" value="ECO:0007669"/>
    <property type="project" value="UniProtKB-KW"/>
</dbReference>
<evidence type="ECO:0000259" key="27">
    <source>
        <dbReference type="PROSITE" id="PS50056"/>
    </source>
</evidence>
<dbReference type="GO" id="GO:0035612">
    <property type="term" value="F:AP-2 adaptor complex binding"/>
    <property type="evidence" value="ECO:0007669"/>
    <property type="project" value="TreeGrafter"/>
</dbReference>
<keyword evidence="9" id="KW-0723">Serine/threonine-protein kinase</keyword>
<dbReference type="InterPro" id="IPR029023">
    <property type="entry name" value="Tensin_phosphatase"/>
</dbReference>
<keyword evidence="32" id="KW-1185">Reference proteome</keyword>
<evidence type="ECO:0000259" key="28">
    <source>
        <dbReference type="PROSITE" id="PS50076"/>
    </source>
</evidence>
<evidence type="ECO:0000259" key="30">
    <source>
        <dbReference type="PROSITE" id="PS51182"/>
    </source>
</evidence>
<evidence type="ECO:0000256" key="7">
    <source>
        <dbReference type="ARBA" id="ARBA00022481"/>
    </source>
</evidence>
<dbReference type="PROSITE" id="PS50076">
    <property type="entry name" value="DNAJ_2"/>
    <property type="match status" value="1"/>
</dbReference>
<feature type="domain" description="Tyrosine specific protein phosphatases" evidence="27">
    <location>
        <begin position="532"/>
        <end position="592"/>
    </location>
</feature>
<feature type="compositionally biased region" description="Pro residues" evidence="25">
    <location>
        <begin position="387"/>
        <end position="398"/>
    </location>
</feature>
<evidence type="ECO:0000256" key="2">
    <source>
        <dbReference type="ARBA" id="ARBA00004246"/>
    </source>
</evidence>
<dbReference type="CDD" id="cd06257">
    <property type="entry name" value="DnaJ"/>
    <property type="match status" value="1"/>
</dbReference>
<protein>
    <recommendedName>
        <fullName evidence="23">Cyclin-G-associated kinase</fullName>
        <ecNumber evidence="6">2.7.11.1</ecNumber>
    </recommendedName>
    <alternativeName>
        <fullName evidence="24">DnaJ homolog subfamily C member 26</fullName>
    </alternativeName>
</protein>
<keyword evidence="16" id="KW-0007">Acetylation</keyword>
<evidence type="ECO:0000256" key="3">
    <source>
        <dbReference type="ARBA" id="ARBA00004556"/>
    </source>
</evidence>
<evidence type="ECO:0000256" key="12">
    <source>
        <dbReference type="ARBA" id="ARBA00022741"/>
    </source>
</evidence>
<evidence type="ECO:0000256" key="11">
    <source>
        <dbReference type="ARBA" id="ARBA00022679"/>
    </source>
</evidence>
<evidence type="ECO:0000313" key="32">
    <source>
        <dbReference type="Proteomes" id="UP001154078"/>
    </source>
</evidence>
<feature type="compositionally biased region" description="Polar residues" evidence="25">
    <location>
        <begin position="335"/>
        <end position="345"/>
    </location>
</feature>
<keyword evidence="17" id="KW-0333">Golgi apparatus</keyword>
<evidence type="ECO:0000256" key="22">
    <source>
        <dbReference type="ARBA" id="ARBA00054326"/>
    </source>
</evidence>
<dbReference type="PROSITE" id="PS50056">
    <property type="entry name" value="TYR_PHOSPHATASE_2"/>
    <property type="match status" value="1"/>
</dbReference>
<sequence length="1187" mass="132375">MSDLFKSAFEYFSGPSNGQYSDNSFVGQTIEISNVKLKIKKVISEGGFAVVFVAQDLGTGNEYALKRLLGADEESKNNIIKEINLLKKVSGHPNIIQFLTFNYTEIAKTSHGQHEFLLITELCPGGSLGEILQSKNSPFDPEIIARIFYQICRAVSHMHAQVPPIIHRDLKIENLLISSENSIKLCDFGSATVEVFRPDLTWSANQHNALEENMSRFTTPMYRAPEMVDTWNNHFIGTPVDVWALGCILYTLCYMKHPFEDSAKLRIINANYTIPPDPKYSCFHDIIRGCLQVNPEQRLTVSECLERVAAVAETHRFNLRASLNLGVGKEAEQNLPDSNSRNGVSEQPPPRPAAPSPAHHPARPPQPVPPQSLAKDCPEQVQSNAPSRPPYPNRPPPQQHQQQQQINRQPDVKQTGLFSSLKGGAGSFLKNLKDTSTKVISSVQQTMGRTDLDINYITSRILVMPYPSEGFESAYKTNHIEDVRLFLDSRHPNFKYSVYNLSRRPYHGKFGQARIIDCGFAYPEHFRAPLLNSLYQLCEDIYQYLEGDSRNVVVVHCTDGKSTSATLVCALLIYAGLIQVPEDALQMFAVKRCPPNMQASNLRYLYYLAGIVRAPALYPHYKPVTLISVLMQPVPLFTKVRDGCRPYIEVYSENRCVMSTLQDYERMRLYNIAEGKCLLPINTTVCGDVCIVIYHARNILGGVMTQGKATGLKICQIQFHTGFIPEEETSLRYTKADLDEISENPEHYQDRFSVTLNVFVTDTEKRPTQPAPWQTDTTKRVADTMFASQIEKDETIDNFVSKNSRNMDTSSRILPQRPSRPSRPTPPLHRNLTGENKTSSDSDSEQIMNKQPPRPAPPATKTSTKPLEEAVDFLNLNSSAPANNSSPKISPSSNFDLLSGFGGNNEPQMNFGGFKSAPKENKPPASDIFDPFATTGGGEDNLIGGWGNFSSANVTTTTTTNSTTTTNNSNSQPQKPNDFFADLGSLGGNIRPPSVTPTNGGSTPNKMPPTTPQHAPKPQMKSPDYNRAHFEPPTAKNNGASEAKGKPKSVDVFGDLLGSQGYSFTAKKDQGPRSINEMRKEEMATYTDPETMKVMEWKEGKKNNIRALLCSMHTILWEDNKWKKCEMHQLVSAADVKKAYRRACLAVHPDKQVGTDNENLAKLIFMELNNAWSDFENDAAQQNMFAS</sequence>
<dbReference type="Gene3D" id="3.90.190.10">
    <property type="entry name" value="Protein tyrosine phosphatase superfamily"/>
    <property type="match status" value="1"/>
</dbReference>
<comment type="function">
    <text evidence="22">Associates with cyclin G and CDK5. Seems to act as an auxilin homolog that is involved in the uncoating of clathrin-coated vesicles by Hsc70 in non-neuronal cells. Expression oscillates slightly during the cell cycle, peaking at G1. May play a role in clathrin-mediated endocytosis and intracellular trafficking, and in the dynamics of clathrin assembly/disassembly.</text>
</comment>
<accession>A0A9P0B4S3</accession>
<feature type="region of interest" description="Disordered" evidence="25">
    <location>
        <begin position="954"/>
        <end position="1052"/>
    </location>
</feature>
<comment type="subcellular location">
    <subcellularLocation>
        <location evidence="2">Cell junction</location>
        <location evidence="2">Focal adhesion</location>
    </subcellularLocation>
    <subcellularLocation>
        <location evidence="3">Cytoplasm</location>
        <location evidence="3">Perinuclear region</location>
    </subcellularLocation>
    <subcellularLocation>
        <location evidence="1">Cytoplasmic vesicle</location>
        <location evidence="1">Clathrin-coated vesicle</location>
    </subcellularLocation>
    <subcellularLocation>
        <location evidence="4">Golgi apparatus</location>
        <location evidence="4">trans-Golgi network</location>
    </subcellularLocation>
</comment>
<proteinExistence type="inferred from homology"/>
<dbReference type="FunFam" id="2.60.40.1110:FF:000001">
    <property type="entry name" value="cyclin-G-associated kinase isoform X2"/>
    <property type="match status" value="1"/>
</dbReference>
<gene>
    <name evidence="31" type="ORF">MELIAE_LOCUS6819</name>
</gene>
<feature type="compositionally biased region" description="Polar residues" evidence="25">
    <location>
        <begin position="798"/>
        <end position="809"/>
    </location>
</feature>
<dbReference type="PROSITE" id="PS00108">
    <property type="entry name" value="PROTEIN_KINASE_ST"/>
    <property type="match status" value="1"/>
</dbReference>
<evidence type="ECO:0000256" key="18">
    <source>
        <dbReference type="ARBA" id="ARBA00023306"/>
    </source>
</evidence>
<dbReference type="SMART" id="SM00220">
    <property type="entry name" value="S_TKc"/>
    <property type="match status" value="1"/>
</dbReference>
<dbReference type="PANTHER" id="PTHR22967:SF57">
    <property type="entry name" value="AUXILIN, ISOFORM A-RELATED"/>
    <property type="match status" value="1"/>
</dbReference>
<dbReference type="SUPFAM" id="SSF52799">
    <property type="entry name" value="(Phosphotyrosine protein) phosphatases II"/>
    <property type="match status" value="1"/>
</dbReference>